<feature type="region of interest" description="Disordered" evidence="1">
    <location>
        <begin position="24"/>
        <end position="113"/>
    </location>
</feature>
<keyword evidence="3" id="KW-1185">Reference proteome</keyword>
<accession>A0A2N5TIB7</accession>
<reference evidence="2 3" key="1">
    <citation type="submission" date="2017-11" db="EMBL/GenBank/DDBJ databases">
        <title>De novo assembly and phasing of dikaryotic genomes from two isolates of Puccinia coronata f. sp. avenae, the causal agent of oat crown rust.</title>
        <authorList>
            <person name="Miller M.E."/>
            <person name="Zhang Y."/>
            <person name="Omidvar V."/>
            <person name="Sperschneider J."/>
            <person name="Schwessinger B."/>
            <person name="Raley C."/>
            <person name="Palmer J.M."/>
            <person name="Garnica D."/>
            <person name="Upadhyaya N."/>
            <person name="Rathjen J."/>
            <person name="Taylor J.M."/>
            <person name="Park R.F."/>
            <person name="Dodds P.N."/>
            <person name="Hirsch C.D."/>
            <person name="Kianian S.F."/>
            <person name="Figueroa M."/>
        </authorList>
    </citation>
    <scope>NUCLEOTIDE SEQUENCE [LARGE SCALE GENOMIC DNA]</scope>
    <source>
        <strain evidence="2">12NC29</strain>
    </source>
</reference>
<comment type="caution">
    <text evidence="2">The sequence shown here is derived from an EMBL/GenBank/DDBJ whole genome shotgun (WGS) entry which is preliminary data.</text>
</comment>
<evidence type="ECO:0000313" key="2">
    <source>
        <dbReference type="EMBL" id="PLW25148.1"/>
    </source>
</evidence>
<protein>
    <submittedName>
        <fullName evidence="2">Uncharacterized protein</fullName>
    </submittedName>
</protein>
<name>A0A2N5TIB7_9BASI</name>
<proteinExistence type="predicted"/>
<gene>
    <name evidence="2" type="ORF">PCANC_27280</name>
</gene>
<sequence length="311" mass="33909">MDHSDSDSEGAAIVKEIWAHAAKRKASEKRRAAVCMGHVPPPSRPARSTTRLRDKSRKPSTNGVRNISARTDSAPSGAQTCPHMTTPQVFSTGPTPQVSSTRTNPTSPPSGGQTLICTAPMVRSMLSFYMAEQLVPPRLLYQLDRARHPHPRWAIPAGIGLIRRISADESRSEAVIGDCAQFPIRGYPCRSEDVRRDCAQFPIRTHRPILMKIRRIAGCAKVLSAGHPDYPPIGEPISAVPTGSSLQCRVQRAPDGPARTPRLPIWDAPEGRDLDVLHGGVDFDVTYLRGHRGDTWAPFGGDRGPAVYAKL</sequence>
<dbReference type="EMBL" id="PGCJ01000644">
    <property type="protein sequence ID" value="PLW25148.1"/>
    <property type="molecule type" value="Genomic_DNA"/>
</dbReference>
<evidence type="ECO:0000256" key="1">
    <source>
        <dbReference type="SAM" id="MobiDB-lite"/>
    </source>
</evidence>
<dbReference type="Proteomes" id="UP000235388">
    <property type="component" value="Unassembled WGS sequence"/>
</dbReference>
<feature type="compositionally biased region" description="Polar residues" evidence="1">
    <location>
        <begin position="59"/>
        <end position="98"/>
    </location>
</feature>
<dbReference type="AlphaFoldDB" id="A0A2N5TIB7"/>
<evidence type="ECO:0000313" key="3">
    <source>
        <dbReference type="Proteomes" id="UP000235388"/>
    </source>
</evidence>
<organism evidence="2 3">
    <name type="scientific">Puccinia coronata f. sp. avenae</name>
    <dbReference type="NCBI Taxonomy" id="200324"/>
    <lineage>
        <taxon>Eukaryota</taxon>
        <taxon>Fungi</taxon>
        <taxon>Dikarya</taxon>
        <taxon>Basidiomycota</taxon>
        <taxon>Pucciniomycotina</taxon>
        <taxon>Pucciniomycetes</taxon>
        <taxon>Pucciniales</taxon>
        <taxon>Pucciniaceae</taxon>
        <taxon>Puccinia</taxon>
    </lineage>
</organism>